<name>A0A7L3LIY1_9CHAR</name>
<reference evidence="1 2" key="1">
    <citation type="submission" date="2019-09" db="EMBL/GenBank/DDBJ databases">
        <title>Bird 10,000 Genomes (B10K) Project - Family phase.</title>
        <authorList>
            <person name="Zhang G."/>
        </authorList>
    </citation>
    <scope>NUCLEOTIDE SEQUENCE [LARGE SCALE GENOMIC DNA]</scope>
    <source>
        <strain evidence="1">B10K-DU-029-46</strain>
    </source>
</reference>
<dbReference type="AlphaFoldDB" id="A0A7L3LIY1"/>
<dbReference type="OrthoDB" id="9426090at2759"/>
<evidence type="ECO:0000313" key="1">
    <source>
        <dbReference type="EMBL" id="NXU53168.1"/>
    </source>
</evidence>
<comment type="caution">
    <text evidence="1">The sequence shown here is derived from an EMBL/GenBank/DDBJ whole genome shotgun (WGS) entry which is preliminary data.</text>
</comment>
<dbReference type="InterPro" id="IPR013783">
    <property type="entry name" value="Ig-like_fold"/>
</dbReference>
<dbReference type="Proteomes" id="UP000582182">
    <property type="component" value="Unassembled WGS sequence"/>
</dbReference>
<organism evidence="1 2">
    <name type="scientific">Turnix velox</name>
    <name type="common">Little buttonquail</name>
    <dbReference type="NCBI Taxonomy" id="2529409"/>
    <lineage>
        <taxon>Eukaryota</taxon>
        <taxon>Metazoa</taxon>
        <taxon>Chordata</taxon>
        <taxon>Craniata</taxon>
        <taxon>Vertebrata</taxon>
        <taxon>Euteleostomi</taxon>
        <taxon>Archelosauria</taxon>
        <taxon>Archosauria</taxon>
        <taxon>Dinosauria</taxon>
        <taxon>Saurischia</taxon>
        <taxon>Theropoda</taxon>
        <taxon>Coelurosauria</taxon>
        <taxon>Aves</taxon>
        <taxon>Neognathae</taxon>
        <taxon>Neoaves</taxon>
        <taxon>Charadriiformes</taxon>
        <taxon>Turnicidae</taxon>
        <taxon>Turnix</taxon>
    </lineage>
</organism>
<proteinExistence type="predicted"/>
<dbReference type="EMBL" id="VZTY01017184">
    <property type="protein sequence ID" value="NXU53168.1"/>
    <property type="molecule type" value="Genomic_DNA"/>
</dbReference>
<feature type="non-terminal residue" evidence="1">
    <location>
        <position position="148"/>
    </location>
</feature>
<dbReference type="InterPro" id="IPR036179">
    <property type="entry name" value="Ig-like_dom_sf"/>
</dbReference>
<sequence>LKSKEPKQPDSKLNVACLASGFYPRNISLDVPQGDVVYDLKTPPVTSEGTYSAMRVAGVEADVEVTCTAVHQGKNAADSSVLLGLMSCDTTVQSASSEFFLPSDNPAGATDVKMEKVNTLFVTILGLRILLAKSFAINAVMSLRLLRF</sequence>
<evidence type="ECO:0000313" key="2">
    <source>
        <dbReference type="Proteomes" id="UP000582182"/>
    </source>
</evidence>
<dbReference type="SUPFAM" id="SSF48726">
    <property type="entry name" value="Immunoglobulin"/>
    <property type="match status" value="1"/>
</dbReference>
<protein>
    <submittedName>
        <fullName evidence="1">TRDC protein</fullName>
    </submittedName>
</protein>
<accession>A0A7L3LIY1</accession>
<keyword evidence="2" id="KW-1185">Reference proteome</keyword>
<gene>
    <name evidence="1" type="primary">Trdc_0</name>
    <name evidence="1" type="ORF">TURVEL_R06711</name>
</gene>
<feature type="non-terminal residue" evidence="1">
    <location>
        <position position="1"/>
    </location>
</feature>
<dbReference type="Gene3D" id="2.60.40.10">
    <property type="entry name" value="Immunoglobulins"/>
    <property type="match status" value="1"/>
</dbReference>